<feature type="transmembrane region" description="Helical" evidence="1">
    <location>
        <begin position="320"/>
        <end position="343"/>
    </location>
</feature>
<feature type="transmembrane region" description="Helical" evidence="1">
    <location>
        <begin position="213"/>
        <end position="234"/>
    </location>
</feature>
<dbReference type="InterPro" id="IPR007294">
    <property type="entry name" value="DUF401"/>
</dbReference>
<feature type="transmembrane region" description="Helical" evidence="1">
    <location>
        <begin position="145"/>
        <end position="167"/>
    </location>
</feature>
<keyword evidence="1" id="KW-1133">Transmembrane helix</keyword>
<organism evidence="2 3">
    <name type="scientific">Parasutterella muris</name>
    <dbReference type="NCBI Taxonomy" id="2565572"/>
    <lineage>
        <taxon>Bacteria</taxon>
        <taxon>Pseudomonadati</taxon>
        <taxon>Pseudomonadota</taxon>
        <taxon>Betaproteobacteria</taxon>
        <taxon>Burkholderiales</taxon>
        <taxon>Sutterellaceae</taxon>
        <taxon>Parasutterella</taxon>
    </lineage>
</organism>
<feature type="transmembrane region" description="Helical" evidence="1">
    <location>
        <begin position="188"/>
        <end position="207"/>
    </location>
</feature>
<dbReference type="PANTHER" id="PTHR39556:SF1">
    <property type="entry name" value="PROTEIN, PUTATIVE-RELATED"/>
    <property type="match status" value="1"/>
</dbReference>
<comment type="caution">
    <text evidence="2">The sequence shown here is derived from an EMBL/GenBank/DDBJ whole genome shotgun (WGS) entry which is preliminary data.</text>
</comment>
<keyword evidence="3" id="KW-1185">Reference proteome</keyword>
<dbReference type="Pfam" id="PF04165">
    <property type="entry name" value="DUF401"/>
    <property type="match status" value="1"/>
</dbReference>
<dbReference type="RefSeq" id="WP_251569405.1">
    <property type="nucleotide sequence ID" value="NZ_CALPCR010000001.1"/>
</dbReference>
<protein>
    <submittedName>
        <fullName evidence="2">DUF401 family protein</fullName>
    </submittedName>
</protein>
<keyword evidence="1" id="KW-0472">Membrane</keyword>
<name>A0A6L6YIW9_9BURK</name>
<reference evidence="2 3" key="1">
    <citation type="submission" date="2019-12" db="EMBL/GenBank/DDBJ databases">
        <title>Microbes associate with the intestines of laboratory mice.</title>
        <authorList>
            <person name="Navarre W."/>
            <person name="Wong E."/>
        </authorList>
    </citation>
    <scope>NUCLEOTIDE SEQUENCE [LARGE SCALE GENOMIC DNA]</scope>
    <source>
        <strain evidence="2 3">NM82_D38</strain>
    </source>
</reference>
<gene>
    <name evidence="2" type="ORF">E5987_05375</name>
</gene>
<evidence type="ECO:0000256" key="1">
    <source>
        <dbReference type="SAM" id="Phobius"/>
    </source>
</evidence>
<dbReference type="EMBL" id="WSRP01000013">
    <property type="protein sequence ID" value="MVX56638.1"/>
    <property type="molecule type" value="Genomic_DNA"/>
</dbReference>
<feature type="transmembrane region" description="Helical" evidence="1">
    <location>
        <begin position="241"/>
        <end position="262"/>
    </location>
</feature>
<proteinExistence type="predicted"/>
<dbReference type="Proteomes" id="UP000472580">
    <property type="component" value="Unassembled WGS sequence"/>
</dbReference>
<sequence>MTIGRFFLAASLALLVFFGNSRTVHDTFNRLGTFDYFFAPLLILYLVSVLERILDRLSVISSIENYLADRNLTRLSYAFIPGLIGLIPSIGGAHFACSMFPSSAGKKLSGCQLAAINYFFRHFHVYSNPLITGTVLACAITNTSLWFVSLTLLPLTLLTFLLGWKFLIPSSKKYSKETGHSIKSSMSLKIILVFVSIFIETLIFFLLDIKIFFWLATVIFTLALVSPQTVWEAFKPSKDNLFLLSEVAFILIFAAVINSLGINQLLTNFIYSSGVPTVLTFSLVTVFLAYITGISQAYVAIVMPLIVGLTGNQFNLVCWLLALGFFIQYLTPAHLCLIVCAKYFKCSAFRLIQQIFPPVALAFLLWSLGFLAFCLF</sequence>
<evidence type="ECO:0000313" key="2">
    <source>
        <dbReference type="EMBL" id="MVX56638.1"/>
    </source>
</evidence>
<feature type="transmembrane region" description="Helical" evidence="1">
    <location>
        <begin position="75"/>
        <end position="96"/>
    </location>
</feature>
<accession>A0A6L6YIW9</accession>
<feature type="transmembrane region" description="Helical" evidence="1">
    <location>
        <begin position="37"/>
        <end position="54"/>
    </location>
</feature>
<evidence type="ECO:0000313" key="3">
    <source>
        <dbReference type="Proteomes" id="UP000472580"/>
    </source>
</evidence>
<keyword evidence="1" id="KW-0812">Transmembrane</keyword>
<feature type="transmembrane region" description="Helical" evidence="1">
    <location>
        <begin position="268"/>
        <end position="290"/>
    </location>
</feature>
<feature type="transmembrane region" description="Helical" evidence="1">
    <location>
        <begin position="355"/>
        <end position="373"/>
    </location>
</feature>
<dbReference type="AlphaFoldDB" id="A0A6L6YIW9"/>
<dbReference type="PANTHER" id="PTHR39556">
    <property type="entry name" value="PROTEIN, PUTATIVE-RELATED"/>
    <property type="match status" value="1"/>
</dbReference>